<evidence type="ECO:0000256" key="1">
    <source>
        <dbReference type="SAM" id="MobiDB-lite"/>
    </source>
</evidence>
<sequence>MTIEQQCPDIHNRTSRKTKKSPNRESNVRHSPIDRSLGAHRINRIVGVATFAVATGRHVILGNIYSLVIVECTVWQRVATLCNGCVNAAVGQSQLLPRVIRLYCRKPGAAKACGFKSTKGPAAGLARLGLSPIGSLRHYLHSPADLRATGPRRSSSTAIRLIEGIRWIPSAYAHAPTDFNLKTLRIRHGKGRTGPGHGTYGPLKRTTLGSGPGRQSTARTRFTIAVLEISKRLTCTRNIISRLLNNTYYMKVDVGLSEVIDMDTVGRNTMKVSTFVSKIEPKKCANDLNATAFVTNTDSAGRKQIAPASTAATSVGDQTYSAGGEPAHRSSGPSRRLVISHRDFWVSGPRLAHRGMAFANHCRHLPVPDKTISGEKRPAGGGRVMGGHSTYGDVLLGAQKILQEEISAFTPRVTRHARDATHEWTAIV</sequence>
<evidence type="ECO:0000313" key="3">
    <source>
        <dbReference type="Proteomes" id="UP000299102"/>
    </source>
</evidence>
<feature type="compositionally biased region" description="Basic and acidic residues" evidence="1">
    <location>
        <begin position="22"/>
        <end position="33"/>
    </location>
</feature>
<feature type="region of interest" description="Disordered" evidence="1">
    <location>
        <begin position="307"/>
        <end position="334"/>
    </location>
</feature>
<dbReference type="AlphaFoldDB" id="A0A4C1STA8"/>
<keyword evidence="3" id="KW-1185">Reference proteome</keyword>
<organism evidence="2 3">
    <name type="scientific">Eumeta variegata</name>
    <name type="common">Bagworm moth</name>
    <name type="synonym">Eumeta japonica</name>
    <dbReference type="NCBI Taxonomy" id="151549"/>
    <lineage>
        <taxon>Eukaryota</taxon>
        <taxon>Metazoa</taxon>
        <taxon>Ecdysozoa</taxon>
        <taxon>Arthropoda</taxon>
        <taxon>Hexapoda</taxon>
        <taxon>Insecta</taxon>
        <taxon>Pterygota</taxon>
        <taxon>Neoptera</taxon>
        <taxon>Endopterygota</taxon>
        <taxon>Lepidoptera</taxon>
        <taxon>Glossata</taxon>
        <taxon>Ditrysia</taxon>
        <taxon>Tineoidea</taxon>
        <taxon>Psychidae</taxon>
        <taxon>Oiketicinae</taxon>
        <taxon>Eumeta</taxon>
    </lineage>
</organism>
<evidence type="ECO:0000313" key="2">
    <source>
        <dbReference type="EMBL" id="GBP05185.1"/>
    </source>
</evidence>
<gene>
    <name evidence="2" type="ORF">EVAR_3490_1</name>
</gene>
<dbReference type="EMBL" id="BGZK01000016">
    <property type="protein sequence ID" value="GBP05185.1"/>
    <property type="molecule type" value="Genomic_DNA"/>
</dbReference>
<proteinExistence type="predicted"/>
<protein>
    <submittedName>
        <fullName evidence="2">Uncharacterized protein</fullName>
    </submittedName>
</protein>
<comment type="caution">
    <text evidence="2">The sequence shown here is derived from an EMBL/GenBank/DDBJ whole genome shotgun (WGS) entry which is preliminary data.</text>
</comment>
<dbReference type="Proteomes" id="UP000299102">
    <property type="component" value="Unassembled WGS sequence"/>
</dbReference>
<accession>A0A4C1STA8</accession>
<feature type="region of interest" description="Disordered" evidence="1">
    <location>
        <begin position="1"/>
        <end position="33"/>
    </location>
</feature>
<feature type="region of interest" description="Disordered" evidence="1">
    <location>
        <begin position="191"/>
        <end position="216"/>
    </location>
</feature>
<reference evidence="2 3" key="1">
    <citation type="journal article" date="2019" name="Commun. Biol.">
        <title>The bagworm genome reveals a unique fibroin gene that provides high tensile strength.</title>
        <authorList>
            <person name="Kono N."/>
            <person name="Nakamura H."/>
            <person name="Ohtoshi R."/>
            <person name="Tomita M."/>
            <person name="Numata K."/>
            <person name="Arakawa K."/>
        </authorList>
    </citation>
    <scope>NUCLEOTIDE SEQUENCE [LARGE SCALE GENOMIC DNA]</scope>
</reference>
<feature type="compositionally biased region" description="Polar residues" evidence="1">
    <location>
        <begin position="310"/>
        <end position="321"/>
    </location>
</feature>
<name>A0A4C1STA8_EUMVA</name>
<feature type="compositionally biased region" description="Polar residues" evidence="1">
    <location>
        <begin position="207"/>
        <end position="216"/>
    </location>
</feature>